<evidence type="ECO:0000259" key="1">
    <source>
        <dbReference type="Pfam" id="PF12728"/>
    </source>
</evidence>
<dbReference type="InterPro" id="IPR041657">
    <property type="entry name" value="HTH_17"/>
</dbReference>
<protein>
    <submittedName>
        <fullName evidence="3">Helix-turn-helix domain-containing protein</fullName>
    </submittedName>
</protein>
<accession>A0A126Y2X2</accession>
<dbReference type="AlphaFoldDB" id="A0A126Y2X2"/>
<reference evidence="3 4" key="1">
    <citation type="submission" date="2017-12" db="EMBL/GenBank/DDBJ databases">
        <title>Population genomics insights into the ecological differentiation and adaptive evolution in streptomycetes.</title>
        <authorList>
            <person name="Li Y."/>
            <person name="Huang Y."/>
        </authorList>
    </citation>
    <scope>NUCLEOTIDE SEQUENCE [LARGE SCALE GENOMIC DNA]</scope>
    <source>
        <strain evidence="3 4">NBRC 100770</strain>
    </source>
</reference>
<evidence type="ECO:0000313" key="2">
    <source>
        <dbReference type="EMBL" id="GHI46724.1"/>
    </source>
</evidence>
<dbReference type="RefSeq" id="WP_030307796.1">
    <property type="nucleotide sequence ID" value="NZ_BNDZ01000005.1"/>
</dbReference>
<proteinExistence type="predicted"/>
<dbReference type="EMBL" id="PKLL01000014">
    <property type="protein sequence ID" value="RZE23858.1"/>
    <property type="molecule type" value="Genomic_DNA"/>
</dbReference>
<dbReference type="NCBIfam" id="TIGR01764">
    <property type="entry name" value="excise"/>
    <property type="match status" value="1"/>
</dbReference>
<accession>A0A0X3XCF8</accession>
<dbReference type="Proteomes" id="UP001051844">
    <property type="component" value="Unassembled WGS sequence"/>
</dbReference>
<dbReference type="Proteomes" id="UP000292693">
    <property type="component" value="Unassembled WGS sequence"/>
</dbReference>
<dbReference type="InterPro" id="IPR010093">
    <property type="entry name" value="SinI_DNA-bd"/>
</dbReference>
<dbReference type="GO" id="GO:0003677">
    <property type="term" value="F:DNA binding"/>
    <property type="evidence" value="ECO:0007669"/>
    <property type="project" value="InterPro"/>
</dbReference>
<feature type="domain" description="Helix-turn-helix" evidence="1">
    <location>
        <begin position="85"/>
        <end position="132"/>
    </location>
</feature>
<dbReference type="Pfam" id="PF12728">
    <property type="entry name" value="HTH_17"/>
    <property type="match status" value="1"/>
</dbReference>
<evidence type="ECO:0000313" key="3">
    <source>
        <dbReference type="EMBL" id="RZE23858.1"/>
    </source>
</evidence>
<comment type="caution">
    <text evidence="2">The sequence shown here is derived from an EMBL/GenBank/DDBJ whole genome shotgun (WGS) entry which is preliminary data.</text>
</comment>
<evidence type="ECO:0000313" key="4">
    <source>
        <dbReference type="Proteomes" id="UP000292693"/>
    </source>
</evidence>
<evidence type="ECO:0000313" key="5">
    <source>
        <dbReference type="Proteomes" id="UP001051844"/>
    </source>
</evidence>
<dbReference type="EMBL" id="BNDZ01000005">
    <property type="protein sequence ID" value="GHI46724.1"/>
    <property type="molecule type" value="Genomic_DNA"/>
</dbReference>
<reference evidence="2" key="2">
    <citation type="submission" date="2022-09" db="EMBL/GenBank/DDBJ databases">
        <title>Whole genome shotgun sequence of Streptomyces albidoflavus NBRC 12854.</title>
        <authorList>
            <person name="Komaki H."/>
            <person name="Tamura T."/>
        </authorList>
    </citation>
    <scope>NUCLEOTIDE SEQUENCE</scope>
    <source>
        <strain evidence="2">NBRC 12854</strain>
    </source>
</reference>
<organism evidence="2 5">
    <name type="scientific">Streptomyces albidoflavus</name>
    <dbReference type="NCBI Taxonomy" id="1886"/>
    <lineage>
        <taxon>Bacteria</taxon>
        <taxon>Bacillati</taxon>
        <taxon>Actinomycetota</taxon>
        <taxon>Actinomycetes</taxon>
        <taxon>Kitasatosporales</taxon>
        <taxon>Streptomycetaceae</taxon>
        <taxon>Streptomyces</taxon>
        <taxon>Streptomyces albidoflavus group</taxon>
    </lineage>
</organism>
<name>A0A126Y2X2_9ACTN</name>
<sequence length="154" mass="16832">MGNATGKKLEPGVVDAGDAQRALRRINDYLSRTAGSDDDIQVRLETGADDEALVLPRPVAEMFASMLAALANGQGVQVMPVDAELTTQQAADMLNVSRPYLIGLLESGEIPFRLVGRHRRIRFADLHQYIREDDSARKGAADDLMELDQELGLL</sequence>
<gene>
    <name evidence="3" type="ORF">C0Q92_13830</name>
    <name evidence="2" type="ORF">ScoT_28980</name>
</gene>